<comment type="caution">
    <text evidence="1">The sequence shown here is derived from an EMBL/GenBank/DDBJ whole genome shotgun (WGS) entry which is preliminary data.</text>
</comment>
<dbReference type="AlphaFoldDB" id="A0A4Y2DA26"/>
<name>A0A4Y2DA26_ARAVE</name>
<gene>
    <name evidence="1" type="ORF">AVEN_82800_1</name>
</gene>
<evidence type="ECO:0000313" key="2">
    <source>
        <dbReference type="Proteomes" id="UP000499080"/>
    </source>
</evidence>
<proteinExistence type="predicted"/>
<protein>
    <submittedName>
        <fullName evidence="1">Uncharacterized protein</fullName>
    </submittedName>
</protein>
<organism evidence="1 2">
    <name type="scientific">Araneus ventricosus</name>
    <name type="common">Orbweaver spider</name>
    <name type="synonym">Epeira ventricosa</name>
    <dbReference type="NCBI Taxonomy" id="182803"/>
    <lineage>
        <taxon>Eukaryota</taxon>
        <taxon>Metazoa</taxon>
        <taxon>Ecdysozoa</taxon>
        <taxon>Arthropoda</taxon>
        <taxon>Chelicerata</taxon>
        <taxon>Arachnida</taxon>
        <taxon>Araneae</taxon>
        <taxon>Araneomorphae</taxon>
        <taxon>Entelegynae</taxon>
        <taxon>Araneoidea</taxon>
        <taxon>Araneidae</taxon>
        <taxon>Araneus</taxon>
    </lineage>
</organism>
<evidence type="ECO:0000313" key="1">
    <source>
        <dbReference type="EMBL" id="GBM13531.1"/>
    </source>
</evidence>
<keyword evidence="2" id="KW-1185">Reference proteome</keyword>
<dbReference type="EMBL" id="BGPR01000329">
    <property type="protein sequence ID" value="GBM13531.1"/>
    <property type="molecule type" value="Genomic_DNA"/>
</dbReference>
<sequence>MQLSYRNRKSPILNLKHIILESIFPYGSASGHPFFREVMVVLAKEETLARSVRLILGAALVRTSDLLAQSGKVCKLKRATYRVWTMKSSTMQHRLFKITPGFI</sequence>
<dbReference type="Proteomes" id="UP000499080">
    <property type="component" value="Unassembled WGS sequence"/>
</dbReference>
<accession>A0A4Y2DA26</accession>
<reference evidence="1 2" key="1">
    <citation type="journal article" date="2019" name="Sci. Rep.">
        <title>Orb-weaving spider Araneus ventricosus genome elucidates the spidroin gene catalogue.</title>
        <authorList>
            <person name="Kono N."/>
            <person name="Nakamura H."/>
            <person name="Ohtoshi R."/>
            <person name="Moran D.A.P."/>
            <person name="Shinohara A."/>
            <person name="Yoshida Y."/>
            <person name="Fujiwara M."/>
            <person name="Mori M."/>
            <person name="Tomita M."/>
            <person name="Arakawa K."/>
        </authorList>
    </citation>
    <scope>NUCLEOTIDE SEQUENCE [LARGE SCALE GENOMIC DNA]</scope>
</reference>